<dbReference type="CDD" id="cd03801">
    <property type="entry name" value="GT4_PimA-like"/>
    <property type="match status" value="1"/>
</dbReference>
<dbReference type="Proteomes" id="UP000654604">
    <property type="component" value="Unassembled WGS sequence"/>
</dbReference>
<dbReference type="SUPFAM" id="SSF53756">
    <property type="entry name" value="UDP-Glycosyltransferase/glycogen phosphorylase"/>
    <property type="match status" value="1"/>
</dbReference>
<evidence type="ECO:0000259" key="1">
    <source>
        <dbReference type="Pfam" id="PF00534"/>
    </source>
</evidence>
<name>A0ABR9V7E8_9CHRO</name>
<dbReference type="Pfam" id="PF00534">
    <property type="entry name" value="Glycos_transf_1"/>
    <property type="match status" value="1"/>
</dbReference>
<dbReference type="InterPro" id="IPR001296">
    <property type="entry name" value="Glyco_trans_1"/>
</dbReference>
<comment type="caution">
    <text evidence="2">The sequence shown here is derived from an EMBL/GenBank/DDBJ whole genome shotgun (WGS) entry which is preliminary data.</text>
</comment>
<proteinExistence type="predicted"/>
<dbReference type="RefSeq" id="WP_193802038.1">
    <property type="nucleotide sequence ID" value="NZ_JADEWC010000054.1"/>
</dbReference>
<dbReference type="Gene3D" id="3.40.50.2000">
    <property type="entry name" value="Glycogen Phosphorylase B"/>
    <property type="match status" value="2"/>
</dbReference>
<evidence type="ECO:0000313" key="3">
    <source>
        <dbReference type="Proteomes" id="UP000654604"/>
    </source>
</evidence>
<gene>
    <name evidence="2" type="ORF">IQ215_14080</name>
</gene>
<dbReference type="EMBL" id="JADEWC010000054">
    <property type="protein sequence ID" value="MBE9223825.1"/>
    <property type="molecule type" value="Genomic_DNA"/>
</dbReference>
<reference evidence="2 3" key="1">
    <citation type="submission" date="2020-10" db="EMBL/GenBank/DDBJ databases">
        <authorList>
            <person name="Castelo-Branco R."/>
            <person name="Eusebio N."/>
            <person name="Adriana R."/>
            <person name="Vieira A."/>
            <person name="Brugerolle De Fraissinette N."/>
            <person name="Rezende De Castro R."/>
            <person name="Schneider M.P."/>
            <person name="Vasconcelos V."/>
            <person name="Leao P.N."/>
        </authorList>
    </citation>
    <scope>NUCLEOTIDE SEQUENCE [LARGE SCALE GENOMIC DNA]</scope>
    <source>
        <strain evidence="2 3">LEGE 03274</strain>
    </source>
</reference>
<dbReference type="PANTHER" id="PTHR12526">
    <property type="entry name" value="GLYCOSYLTRANSFERASE"/>
    <property type="match status" value="1"/>
</dbReference>
<dbReference type="PANTHER" id="PTHR12526:SF635">
    <property type="entry name" value="GLYCOSYL TRANSFERASE GROUP 1"/>
    <property type="match status" value="1"/>
</dbReference>
<evidence type="ECO:0000313" key="2">
    <source>
        <dbReference type="EMBL" id="MBE9223825.1"/>
    </source>
</evidence>
<organism evidence="2 3">
    <name type="scientific">Cyanobacterium stanieri LEGE 03274</name>
    <dbReference type="NCBI Taxonomy" id="1828756"/>
    <lineage>
        <taxon>Bacteria</taxon>
        <taxon>Bacillati</taxon>
        <taxon>Cyanobacteriota</taxon>
        <taxon>Cyanophyceae</taxon>
        <taxon>Oscillatoriophycideae</taxon>
        <taxon>Chroococcales</taxon>
        <taxon>Geminocystaceae</taxon>
        <taxon>Cyanobacterium</taxon>
    </lineage>
</organism>
<keyword evidence="3" id="KW-1185">Reference proteome</keyword>
<feature type="domain" description="Glycosyl transferase family 1" evidence="1">
    <location>
        <begin position="172"/>
        <end position="331"/>
    </location>
</feature>
<accession>A0ABR9V7E8</accession>
<sequence>MNILVVTVQVPFIRGGAEILAESLVQALKDHGHSAEIVALPFQPYPSQKTLDLMFTFRLLDMSHFSNRDIDLIIPLKFPAYFNEHPNKVAWLLHQHRDVYDFWENKLSLLLHKPEGLQIKETIINADLQALKECRKICSISQNVSKRLKKYNDLESIVLYHPPKNSHKFHCEEAQRYFFFPSRLNEIKRQHLVLKAISETHYPVKVVFAGSSDNGLYEDELQKMVSKLNIGDRAIFVGQISEAEKIKYYAESMGIIYAPFDEDYGYVTLESMLSSKPTITCNDSGGSLEFIEHKETGIVTQSDPLALAQGMDELWENHRLASHLGKNARKRYEELDISWTNVVNKLTDF</sequence>
<protein>
    <submittedName>
        <fullName evidence="2">Glycosyltransferase family 4 protein</fullName>
    </submittedName>
</protein>